<dbReference type="CDD" id="cd12166">
    <property type="entry name" value="2-Hacid_dh_7"/>
    <property type="match status" value="1"/>
</dbReference>
<dbReference type="Pfam" id="PF02826">
    <property type="entry name" value="2-Hacid_dh_C"/>
    <property type="match status" value="1"/>
</dbReference>
<dbReference type="GO" id="GO:0051287">
    <property type="term" value="F:NAD binding"/>
    <property type="evidence" value="ECO:0007669"/>
    <property type="project" value="InterPro"/>
</dbReference>
<dbReference type="AlphaFoldDB" id="A0A9X1NLT9"/>
<dbReference type="Gene3D" id="3.40.50.720">
    <property type="entry name" value="NAD(P)-binding Rossmann-like Domain"/>
    <property type="match status" value="2"/>
</dbReference>
<evidence type="ECO:0000256" key="1">
    <source>
        <dbReference type="ARBA" id="ARBA00023002"/>
    </source>
</evidence>
<evidence type="ECO:0000313" key="5">
    <source>
        <dbReference type="Proteomes" id="UP001138997"/>
    </source>
</evidence>
<evidence type="ECO:0000256" key="2">
    <source>
        <dbReference type="ARBA" id="ARBA00023027"/>
    </source>
</evidence>
<dbReference type="SUPFAM" id="SSF51735">
    <property type="entry name" value="NAD(P)-binding Rossmann-fold domains"/>
    <property type="match status" value="1"/>
</dbReference>
<keyword evidence="5" id="KW-1185">Reference proteome</keyword>
<dbReference type="InterPro" id="IPR036291">
    <property type="entry name" value="NAD(P)-bd_dom_sf"/>
</dbReference>
<evidence type="ECO:0000259" key="3">
    <source>
        <dbReference type="Pfam" id="PF02826"/>
    </source>
</evidence>
<keyword evidence="1" id="KW-0560">Oxidoreductase</keyword>
<dbReference type="GO" id="GO:0030267">
    <property type="term" value="F:glyoxylate reductase (NADPH) activity"/>
    <property type="evidence" value="ECO:0007669"/>
    <property type="project" value="TreeGrafter"/>
</dbReference>
<dbReference type="GO" id="GO:0016618">
    <property type="term" value="F:hydroxypyruvate reductase [NAD(P)H] activity"/>
    <property type="evidence" value="ECO:0007669"/>
    <property type="project" value="TreeGrafter"/>
</dbReference>
<comment type="caution">
    <text evidence="4">The sequence shown here is derived from an EMBL/GenBank/DDBJ whole genome shotgun (WGS) entry which is preliminary data.</text>
</comment>
<dbReference type="PANTHER" id="PTHR10996">
    <property type="entry name" value="2-HYDROXYACID DEHYDROGENASE-RELATED"/>
    <property type="match status" value="1"/>
</dbReference>
<gene>
    <name evidence="4" type="ORF">LR394_37940</name>
</gene>
<proteinExistence type="predicted"/>
<dbReference type="GO" id="GO:0005829">
    <property type="term" value="C:cytosol"/>
    <property type="evidence" value="ECO:0007669"/>
    <property type="project" value="TreeGrafter"/>
</dbReference>
<feature type="domain" description="D-isomer specific 2-hydroxyacid dehydrogenase NAD-binding" evidence="3">
    <location>
        <begin position="99"/>
        <end position="270"/>
    </location>
</feature>
<name>A0A9X1NLT9_9ACTN</name>
<dbReference type="RefSeq" id="WP_231449546.1">
    <property type="nucleotide sequence ID" value="NZ_JAJOMB010000033.1"/>
</dbReference>
<dbReference type="InterPro" id="IPR029753">
    <property type="entry name" value="D-isomer_DH_CS"/>
</dbReference>
<evidence type="ECO:0000313" key="4">
    <source>
        <dbReference type="EMBL" id="MCD5316695.1"/>
    </source>
</evidence>
<sequence>MTIVVSLPSDELMEALAGLPGITPVRWDLQDPPPRTDFDLVVPPYMSKAPELKALQPLGGCVVQSQSIGYDGVAEALPEGMTFCNAASVHEASTAELTVGLIIAAQRNLAECVRASERGEWIGGTTRALADSRVLVIGQGGVGQAIMSRLAPFEVTVVRVASKRRTDAGGLVHGIDELPLLLPEADIVVLAVPLNPATTGLVDADFLAAMKADALLVNVARGAVVVTAALVAELSTGRIRAALDVTDPEPLPADHPLWSLENVIVTPHIGGNSTAMAPRVAALVRAQAEALRDGKPLRNVVIAP</sequence>
<dbReference type="InterPro" id="IPR050223">
    <property type="entry name" value="D-isomer_2-hydroxyacid_DH"/>
</dbReference>
<accession>A0A9X1NLT9</accession>
<dbReference type="EMBL" id="JAJOMB010000033">
    <property type="protein sequence ID" value="MCD5316695.1"/>
    <property type="molecule type" value="Genomic_DNA"/>
</dbReference>
<dbReference type="Proteomes" id="UP001138997">
    <property type="component" value="Unassembled WGS sequence"/>
</dbReference>
<dbReference type="PANTHER" id="PTHR10996:SF178">
    <property type="entry name" value="2-HYDROXYACID DEHYDROGENASE YGL185C-RELATED"/>
    <property type="match status" value="1"/>
</dbReference>
<dbReference type="PROSITE" id="PS00671">
    <property type="entry name" value="D_2_HYDROXYACID_DH_3"/>
    <property type="match status" value="1"/>
</dbReference>
<dbReference type="InterPro" id="IPR006140">
    <property type="entry name" value="D-isomer_DH_NAD-bd"/>
</dbReference>
<organism evidence="4 5">
    <name type="scientific">Kineosporia babensis</name>
    <dbReference type="NCBI Taxonomy" id="499548"/>
    <lineage>
        <taxon>Bacteria</taxon>
        <taxon>Bacillati</taxon>
        <taxon>Actinomycetota</taxon>
        <taxon>Actinomycetes</taxon>
        <taxon>Kineosporiales</taxon>
        <taxon>Kineosporiaceae</taxon>
        <taxon>Kineosporia</taxon>
    </lineage>
</organism>
<protein>
    <submittedName>
        <fullName evidence="4">2-hydroxyacid dehydrogenase</fullName>
    </submittedName>
</protein>
<keyword evidence="2" id="KW-0520">NAD</keyword>
<reference evidence="4" key="1">
    <citation type="submission" date="2021-11" db="EMBL/GenBank/DDBJ databases">
        <title>Streptomyces corallinus and Kineosporia corallina sp. nov., two new coral-derived marine actinobacteria.</title>
        <authorList>
            <person name="Buangrab K."/>
            <person name="Sutthacheep M."/>
            <person name="Yeemin T."/>
            <person name="Harunari E."/>
            <person name="Igarashi Y."/>
            <person name="Sripreechasak P."/>
            <person name="Kanchanasin P."/>
            <person name="Tanasupawat S."/>
            <person name="Phongsopitanun W."/>
        </authorList>
    </citation>
    <scope>NUCLEOTIDE SEQUENCE</scope>
    <source>
        <strain evidence="4">JCM 31032</strain>
    </source>
</reference>